<reference evidence="1" key="1">
    <citation type="submission" date="2024-04" db="EMBL/GenBank/DDBJ databases">
        <authorList>
            <consortium name="Molecular Ecology Group"/>
        </authorList>
    </citation>
    <scope>NUCLEOTIDE SEQUENCE</scope>
</reference>
<name>A0AAV2N6F6_9HYME</name>
<dbReference type="InterPro" id="IPR032675">
    <property type="entry name" value="LRR_dom_sf"/>
</dbReference>
<dbReference type="Pfam" id="PF13516">
    <property type="entry name" value="LRR_6"/>
    <property type="match status" value="5"/>
</dbReference>
<dbReference type="PANTHER" id="PTHR24114:SF2">
    <property type="entry name" value="F-BOX DOMAIN-CONTAINING PROTEIN-RELATED"/>
    <property type="match status" value="1"/>
</dbReference>
<evidence type="ECO:0000313" key="1">
    <source>
        <dbReference type="EMBL" id="CAL1675196.1"/>
    </source>
</evidence>
<evidence type="ECO:0000313" key="2">
    <source>
        <dbReference type="Proteomes" id="UP001497644"/>
    </source>
</evidence>
<dbReference type="InterPro" id="IPR001611">
    <property type="entry name" value="Leu-rich_rpt"/>
</dbReference>
<accession>A0AAV2N6F6</accession>
<dbReference type="PANTHER" id="PTHR24114">
    <property type="entry name" value="LEUCINE RICH REPEAT FAMILY PROTEIN"/>
    <property type="match status" value="1"/>
</dbReference>
<dbReference type="Gene3D" id="3.80.10.10">
    <property type="entry name" value="Ribonuclease Inhibitor"/>
    <property type="match status" value="1"/>
</dbReference>
<keyword evidence="2" id="KW-1185">Reference proteome</keyword>
<proteinExistence type="predicted"/>
<dbReference type="EMBL" id="OZ034833">
    <property type="protein sequence ID" value="CAL1675196.1"/>
    <property type="molecule type" value="Genomic_DNA"/>
</dbReference>
<dbReference type="AlphaFoldDB" id="A0AAV2N6F6"/>
<gene>
    <name evidence="1" type="ORF">LPLAT_LOCUS1677</name>
</gene>
<dbReference type="InterPro" id="IPR052394">
    <property type="entry name" value="LRR-containing"/>
</dbReference>
<organism evidence="1 2">
    <name type="scientific">Lasius platythorax</name>
    <dbReference type="NCBI Taxonomy" id="488582"/>
    <lineage>
        <taxon>Eukaryota</taxon>
        <taxon>Metazoa</taxon>
        <taxon>Ecdysozoa</taxon>
        <taxon>Arthropoda</taxon>
        <taxon>Hexapoda</taxon>
        <taxon>Insecta</taxon>
        <taxon>Pterygota</taxon>
        <taxon>Neoptera</taxon>
        <taxon>Endopterygota</taxon>
        <taxon>Hymenoptera</taxon>
        <taxon>Apocrita</taxon>
        <taxon>Aculeata</taxon>
        <taxon>Formicoidea</taxon>
        <taxon>Formicidae</taxon>
        <taxon>Formicinae</taxon>
        <taxon>Lasius</taxon>
        <taxon>Lasius</taxon>
    </lineage>
</organism>
<protein>
    <submittedName>
        <fullName evidence="1">Uncharacterized protein</fullName>
    </submittedName>
</protein>
<dbReference type="SUPFAM" id="SSF52047">
    <property type="entry name" value="RNI-like"/>
    <property type="match status" value="1"/>
</dbReference>
<sequence>MDLTQTLEDIEDAAEDLRYGEMDTWTEYEDEYEDEYEYDDFEVMEKEEKDIEIESEVIDETDILTGYITEFEARKTRELAAKAEEKRKHLRHLIGVKKKTDDDASEETPITPEDEVTVSDRVSTESSVHPCLREIDISDSQLKIVNPYTVYQVPDDPGLSPAFLLLRERPPIYSANGVQKFYDIVKRSGLRPIGSLRNMLVSDQVNLRHYGLESPVIRAICEALADNTYVRTVDLKGNKLSPDACRHLNNLLLKNNMITSLSLSGCQIGANGASRLCDAISMNATLKMLDLSSCYIGNEGFEYIAFALSDNQGLESVNLSDNRLDETCSENLQDLLSHSEILTHLDLSWNSLYSAKIWKALINGLKKNETLHSLNLSWNALGTECVPHLYKLLSRSRSIEKLDLSWNRFTGDNAVPIAAALTKNSTLQELHLGNNPLRAQGALALVRAITPHLSPGSTLYLLDLENVWANKDVLQELEEIEKHKPWVVVKLGGILSNYPLVGPNVRRILLKRANYEAMQPKRKRQRRNFGHFVMSLKDKRIPRARFVQLVQNFKLKLSTSLVNEIMNAFEGPKDTVDQRLLKSFYLEEYPQTTVPLKLKKKKKI</sequence>
<dbReference type="Proteomes" id="UP001497644">
    <property type="component" value="Chromosome 10"/>
</dbReference>
<dbReference type="SMART" id="SM00368">
    <property type="entry name" value="LRR_RI"/>
    <property type="match status" value="7"/>
</dbReference>